<dbReference type="AlphaFoldDB" id="A0A0A2IM29"/>
<dbReference type="SUPFAM" id="SSF51735">
    <property type="entry name" value="NAD(P)-binding Rossmann-fold domains"/>
    <property type="match status" value="1"/>
</dbReference>
<gene>
    <name evidence="3" type="ORF">PEX2_082640</name>
</gene>
<dbReference type="OrthoDB" id="1933717at2759"/>
<dbReference type="Gene3D" id="3.40.50.720">
    <property type="entry name" value="NAD(P)-binding Rossmann-like Domain"/>
    <property type="match status" value="1"/>
</dbReference>
<comment type="caution">
    <text evidence="3">The sequence shown here is derived from an EMBL/GenBank/DDBJ whole genome shotgun (WGS) entry which is preliminary data.</text>
</comment>
<evidence type="ECO:0000256" key="1">
    <source>
        <dbReference type="ARBA" id="ARBA00006484"/>
    </source>
</evidence>
<dbReference type="HOGENOM" id="CLU_010194_8_2_1"/>
<dbReference type="InterPro" id="IPR002347">
    <property type="entry name" value="SDR_fam"/>
</dbReference>
<dbReference type="PhylomeDB" id="A0A0A2IM29"/>
<dbReference type="VEuPathDB" id="FungiDB:PEXP_094220"/>
<name>A0A0A2IM29_PENEN</name>
<dbReference type="PRINTS" id="PR00081">
    <property type="entry name" value="GDHRDH"/>
</dbReference>
<keyword evidence="4" id="KW-1185">Reference proteome</keyword>
<dbReference type="PANTHER" id="PTHR42901:SF1">
    <property type="entry name" value="ALCOHOL DEHYDROGENASE"/>
    <property type="match status" value="1"/>
</dbReference>
<dbReference type="RefSeq" id="XP_016595347.1">
    <property type="nucleotide sequence ID" value="XM_016745534.1"/>
</dbReference>
<sequence>MGFPPFTLKYHTAPYPGIDPRLPDVSAAGKTILITGGGSGIGPRIAEAFAIAGSTQITLLGRTKSTLEKTKSTLESTHSGLKVLTFVADITDASAVNAAFQGTRATFGPIDIFVSNAAFLPEAVPIKDMIVSDFAQGLNTNVVGNLITTQAFLATAAPSNAVLIHVTTGAVHLPSMPNYSGYQTSKTAALKFFEAVQAETPNLRVMHVHPGYIATDMNAKSAKGGLGSDNSIPFDHIDLPGHFMVWAASPEGAFLKGKFIWSNWDVEELKERKEELQGEDKLTMVLNGWPRKD</sequence>
<dbReference type="STRING" id="27334.A0A0A2IM29"/>
<keyword evidence="2" id="KW-0560">Oxidoreductase</keyword>
<comment type="similarity">
    <text evidence="1">Belongs to the short-chain dehydrogenases/reductases (SDR) family.</text>
</comment>
<dbReference type="GO" id="GO:0016491">
    <property type="term" value="F:oxidoreductase activity"/>
    <property type="evidence" value="ECO:0007669"/>
    <property type="project" value="UniProtKB-KW"/>
</dbReference>
<protein>
    <submittedName>
        <fullName evidence="3">Short-chain dehydrogenase/reductase SDR</fullName>
    </submittedName>
</protein>
<dbReference type="CDD" id="cd05233">
    <property type="entry name" value="SDR_c"/>
    <property type="match status" value="1"/>
</dbReference>
<dbReference type="GeneID" id="27680954"/>
<dbReference type="InterPro" id="IPR036291">
    <property type="entry name" value="NAD(P)-bd_dom_sf"/>
</dbReference>
<dbReference type="Pfam" id="PF00106">
    <property type="entry name" value="adh_short"/>
    <property type="match status" value="1"/>
</dbReference>
<evidence type="ECO:0000256" key="2">
    <source>
        <dbReference type="ARBA" id="ARBA00023002"/>
    </source>
</evidence>
<proteinExistence type="inferred from homology"/>
<dbReference type="PANTHER" id="PTHR42901">
    <property type="entry name" value="ALCOHOL DEHYDROGENASE"/>
    <property type="match status" value="1"/>
</dbReference>
<accession>A0A0A2IM29</accession>
<reference evidence="3 4" key="1">
    <citation type="journal article" date="2015" name="Mol. Plant Microbe Interact.">
        <title>Genome, transcriptome, and functional analyses of Penicillium expansum provide new insights into secondary metabolism and pathogenicity.</title>
        <authorList>
            <person name="Ballester A.R."/>
            <person name="Marcet-Houben M."/>
            <person name="Levin E."/>
            <person name="Sela N."/>
            <person name="Selma-Lazaro C."/>
            <person name="Carmona L."/>
            <person name="Wisniewski M."/>
            <person name="Droby S."/>
            <person name="Gonzalez-Candelas L."/>
            <person name="Gabaldon T."/>
        </authorList>
    </citation>
    <scope>NUCLEOTIDE SEQUENCE [LARGE SCALE GENOMIC DNA]</scope>
    <source>
        <strain evidence="3 4">MD-8</strain>
    </source>
</reference>
<evidence type="ECO:0000313" key="4">
    <source>
        <dbReference type="Proteomes" id="UP000030143"/>
    </source>
</evidence>
<evidence type="ECO:0000313" key="3">
    <source>
        <dbReference type="EMBL" id="KGO52617.1"/>
    </source>
</evidence>
<organism evidence="3 4">
    <name type="scientific">Penicillium expansum</name>
    <name type="common">Blue mold rot fungus</name>
    <dbReference type="NCBI Taxonomy" id="27334"/>
    <lineage>
        <taxon>Eukaryota</taxon>
        <taxon>Fungi</taxon>
        <taxon>Dikarya</taxon>
        <taxon>Ascomycota</taxon>
        <taxon>Pezizomycotina</taxon>
        <taxon>Eurotiomycetes</taxon>
        <taxon>Eurotiomycetidae</taxon>
        <taxon>Eurotiales</taxon>
        <taxon>Aspergillaceae</taxon>
        <taxon>Penicillium</taxon>
    </lineage>
</organism>
<dbReference type="EMBL" id="JQFZ01000262">
    <property type="protein sequence ID" value="KGO52617.1"/>
    <property type="molecule type" value="Genomic_DNA"/>
</dbReference>
<dbReference type="Proteomes" id="UP000030143">
    <property type="component" value="Unassembled WGS sequence"/>
</dbReference>